<dbReference type="InterPro" id="IPR008589">
    <property type="entry name" value="MupG"/>
</dbReference>
<evidence type="ECO:0000259" key="1">
    <source>
        <dbReference type="Pfam" id="PF05913"/>
    </source>
</evidence>
<dbReference type="SUPFAM" id="SSF51445">
    <property type="entry name" value="(Trans)glycosidases"/>
    <property type="match status" value="1"/>
</dbReference>
<dbReference type="InterPro" id="IPR029000">
    <property type="entry name" value="Cyclophilin-like_dom_sf"/>
</dbReference>
<dbReference type="EMBL" id="AEBR01000104">
    <property type="protein sequence ID" value="EFM81480.1"/>
    <property type="molecule type" value="Genomic_DNA"/>
</dbReference>
<dbReference type="Proteomes" id="UP000004846">
    <property type="component" value="Unassembled WGS sequence"/>
</dbReference>
<dbReference type="Pfam" id="PF19200">
    <property type="entry name" value="MupG_N"/>
    <property type="match status" value="1"/>
</dbReference>
<sequence length="369" mass="41575">MYGISVFLGEEITNDTIIYIKKMKALGFDGIFTSLHIPEDDTSLYHQRLTDLGAIAKAEKMKIMVDISGEALKRAGFSFDELEPLIELGVTGLRMDYGITIEQMAHASHKIDIGLNASTITLEEVAELKAHQADFSRLEAWHNYYPRPETGIGTTFFNEKNRWLKELGLQVFTFVPGDGQTRGPIFAGLPTLEKHRGQNPFAAAVGLMADPYVDAVYIGDPTISERTMAQFGYYHQTNQFLLEVAPSESRYLKRILGTHTNRLDAARDVLRSELSRTSEMFRKDEIATIESEQTEARPVGTVTIDNEKYGRYMGEIQVTLVDLPKDEKVNTITRIIEKDQTILPLIKAGNQFTLVTEGTIENEFRKLNN</sequence>
<dbReference type="SUPFAM" id="SSF50891">
    <property type="entry name" value="Cyclophilin-like"/>
    <property type="match status" value="1"/>
</dbReference>
<dbReference type="InterPro" id="IPR017853">
    <property type="entry name" value="GH"/>
</dbReference>
<dbReference type="InterPro" id="IPR043894">
    <property type="entry name" value="MupG_C"/>
</dbReference>
<protein>
    <recommendedName>
        <fullName evidence="5">Outer surface protein</fullName>
    </recommendedName>
</protein>
<dbReference type="InterPro" id="IPR043797">
    <property type="entry name" value="MupG_N"/>
</dbReference>
<dbReference type="AlphaFoldDB" id="A0A125W261"/>
<accession>A0A125W261</accession>
<evidence type="ECO:0000259" key="2">
    <source>
        <dbReference type="Pfam" id="PF19200"/>
    </source>
</evidence>
<dbReference type="Pfam" id="PF05913">
    <property type="entry name" value="MupG_C"/>
    <property type="match status" value="1"/>
</dbReference>
<dbReference type="HOGENOM" id="CLU_065324_0_0_9"/>
<dbReference type="PANTHER" id="PTHR38435:SF2">
    <property type="entry name" value="DUF871 DOMAIN-CONTAINING PROTEIN"/>
    <property type="match status" value="1"/>
</dbReference>
<evidence type="ECO:0000313" key="4">
    <source>
        <dbReference type="Proteomes" id="UP000004846"/>
    </source>
</evidence>
<feature type="domain" description="6-phospho-N-acetylmuramidase N-terminal" evidence="2">
    <location>
        <begin position="2"/>
        <end position="231"/>
    </location>
</feature>
<dbReference type="RefSeq" id="WP_002402560.1">
    <property type="nucleotide sequence ID" value="NZ_GL454487.1"/>
</dbReference>
<evidence type="ECO:0008006" key="5">
    <source>
        <dbReference type="Google" id="ProtNLM"/>
    </source>
</evidence>
<dbReference type="PANTHER" id="PTHR38435">
    <property type="match status" value="1"/>
</dbReference>
<dbReference type="Gene3D" id="3.20.20.70">
    <property type="entry name" value="Aldolase class I"/>
    <property type="match status" value="1"/>
</dbReference>
<comment type="caution">
    <text evidence="3">The sequence shown here is derived from an EMBL/GenBank/DDBJ whole genome shotgun (WGS) entry which is preliminary data.</text>
</comment>
<dbReference type="Gene3D" id="2.40.100.10">
    <property type="entry name" value="Cyclophilin-like"/>
    <property type="match status" value="1"/>
</dbReference>
<name>A0A125W261_ENTFL</name>
<organism evidence="3 4">
    <name type="scientific">Enterococcus faecalis TX4248</name>
    <dbReference type="NCBI Taxonomy" id="749495"/>
    <lineage>
        <taxon>Bacteria</taxon>
        <taxon>Bacillati</taxon>
        <taxon>Bacillota</taxon>
        <taxon>Bacilli</taxon>
        <taxon>Lactobacillales</taxon>
        <taxon>Enterococcaceae</taxon>
        <taxon>Enterococcus</taxon>
    </lineage>
</organism>
<evidence type="ECO:0000313" key="3">
    <source>
        <dbReference type="EMBL" id="EFM81480.1"/>
    </source>
</evidence>
<reference evidence="3 4" key="1">
    <citation type="submission" date="2010-07" db="EMBL/GenBank/DDBJ databases">
        <authorList>
            <person name="Sid Ahmed O."/>
        </authorList>
    </citation>
    <scope>NUCLEOTIDE SEQUENCE [LARGE SCALE GENOMIC DNA]</scope>
    <source>
        <strain evidence="3 4">TX4248</strain>
    </source>
</reference>
<gene>
    <name evidence="3" type="ORF">HMPREF9498_02897</name>
</gene>
<dbReference type="InterPro" id="IPR013785">
    <property type="entry name" value="Aldolase_TIM"/>
</dbReference>
<feature type="domain" description="6-phospho-N-acetylmuramidase C-terminal" evidence="1">
    <location>
        <begin position="249"/>
        <end position="354"/>
    </location>
</feature>
<proteinExistence type="predicted"/>